<protein>
    <recommendedName>
        <fullName evidence="2">Retrotransposon gag domain-containing protein</fullName>
    </recommendedName>
</protein>
<sequence length="303" mass="35388">MVVLEAPTFDGRPDPWTLINWLGEMDQFFDQIGLLEATKVRFAKMKLRSRARDFWYSIENHHIRRGKPIIIDWNEMKQILTEKYVPQSYQEKYLYQSSVKRENRFATDYVSQFEKDKRSVRAAMEAIRKDIHKGLKDHSKKIKLFVSLYQKKIHSNETKDSHQQDNGMGNEVLEIKELQAPLEPSAENKLQVPIDEPKLCMEDLTEHVIESLLDEEKVQQESQELDAPATLQDKAVTLATLTPHIDFIIPETLNRVMEQKPSFFLGLPEVLTKLVQVPSTRVLILEHFKTRGRVFSNQGNRNQ</sequence>
<organism evidence="1">
    <name type="scientific">Fagus sylvatica</name>
    <name type="common">Beechnut</name>
    <dbReference type="NCBI Taxonomy" id="28930"/>
    <lineage>
        <taxon>Eukaryota</taxon>
        <taxon>Viridiplantae</taxon>
        <taxon>Streptophyta</taxon>
        <taxon>Embryophyta</taxon>
        <taxon>Tracheophyta</taxon>
        <taxon>Spermatophyta</taxon>
        <taxon>Magnoliopsida</taxon>
        <taxon>eudicotyledons</taxon>
        <taxon>Gunneridae</taxon>
        <taxon>Pentapetalae</taxon>
        <taxon>rosids</taxon>
        <taxon>fabids</taxon>
        <taxon>Fagales</taxon>
        <taxon>Fagaceae</taxon>
        <taxon>Fagus</taxon>
    </lineage>
</organism>
<evidence type="ECO:0008006" key="2">
    <source>
        <dbReference type="Google" id="ProtNLM"/>
    </source>
</evidence>
<proteinExistence type="predicted"/>
<accession>A0A2N9HPK5</accession>
<gene>
    <name evidence="1" type="ORF">FSB_LOCUS42064</name>
</gene>
<reference evidence="1" key="1">
    <citation type="submission" date="2018-02" db="EMBL/GenBank/DDBJ databases">
        <authorList>
            <person name="Cohen D.B."/>
            <person name="Kent A.D."/>
        </authorList>
    </citation>
    <scope>NUCLEOTIDE SEQUENCE</scope>
</reference>
<evidence type="ECO:0000313" key="1">
    <source>
        <dbReference type="EMBL" id="SPD14182.1"/>
    </source>
</evidence>
<dbReference type="AlphaFoldDB" id="A0A2N9HPK5"/>
<dbReference type="EMBL" id="OIVN01003890">
    <property type="protein sequence ID" value="SPD14182.1"/>
    <property type="molecule type" value="Genomic_DNA"/>
</dbReference>
<name>A0A2N9HPK5_FAGSY</name>